<dbReference type="EMBL" id="WSEM01000033">
    <property type="protein sequence ID" value="MVQ38937.1"/>
    <property type="molecule type" value="Genomic_DNA"/>
</dbReference>
<accession>A0ABW9UFK1</accession>
<evidence type="ECO:0000313" key="1">
    <source>
        <dbReference type="EMBL" id="MVQ38937.1"/>
    </source>
</evidence>
<gene>
    <name evidence="1" type="ORF">GON05_30560</name>
</gene>
<protein>
    <submittedName>
        <fullName evidence="1">Uncharacterized protein</fullName>
    </submittedName>
</protein>
<sequence>MIDKAESTNEYINITCIIPSYRHSTGGNLYINADELILYDVNDNELSVNHLRETAKDYWERFSNGN</sequence>
<comment type="caution">
    <text evidence="1">The sequence shown here is derived from an EMBL/GenBank/DDBJ whole genome shotgun (WGS) entry which is preliminary data.</text>
</comment>
<organism evidence="1 2">
    <name type="scientific">Paenibacillus anseongense</name>
    <dbReference type="NCBI Taxonomy" id="2682845"/>
    <lineage>
        <taxon>Bacteria</taxon>
        <taxon>Bacillati</taxon>
        <taxon>Bacillota</taxon>
        <taxon>Bacilli</taxon>
        <taxon>Bacillales</taxon>
        <taxon>Paenibacillaceae</taxon>
        <taxon>Paenibacillus</taxon>
    </lineage>
</organism>
<keyword evidence="2" id="KW-1185">Reference proteome</keyword>
<reference evidence="1 2" key="1">
    <citation type="submission" date="2019-12" db="EMBL/GenBank/DDBJ databases">
        <authorList>
            <person name="Huq M.A."/>
        </authorList>
    </citation>
    <scope>NUCLEOTIDE SEQUENCE [LARGE SCALE GENOMIC DNA]</scope>
    <source>
        <strain evidence="1 2">MAH-34</strain>
    </source>
</reference>
<dbReference type="Proteomes" id="UP000467637">
    <property type="component" value="Unassembled WGS sequence"/>
</dbReference>
<evidence type="ECO:0000313" key="2">
    <source>
        <dbReference type="Proteomes" id="UP000467637"/>
    </source>
</evidence>
<proteinExistence type="predicted"/>
<name>A0ABW9UFK1_9BACL</name>
<dbReference type="RefSeq" id="WP_157324641.1">
    <property type="nucleotide sequence ID" value="NZ_WSEM01000033.1"/>
</dbReference>